<feature type="transmembrane region" description="Helical" evidence="7">
    <location>
        <begin position="81"/>
        <end position="100"/>
    </location>
</feature>
<evidence type="ECO:0000256" key="3">
    <source>
        <dbReference type="ARBA" id="ARBA00022475"/>
    </source>
</evidence>
<organism evidence="8 9">
    <name type="scientific">Dinghuibacter silviterrae</name>
    <dbReference type="NCBI Taxonomy" id="1539049"/>
    <lineage>
        <taxon>Bacteria</taxon>
        <taxon>Pseudomonadati</taxon>
        <taxon>Bacteroidota</taxon>
        <taxon>Chitinophagia</taxon>
        <taxon>Chitinophagales</taxon>
        <taxon>Chitinophagaceae</taxon>
        <taxon>Dinghuibacter</taxon>
    </lineage>
</organism>
<dbReference type="RefSeq" id="WP_133992694.1">
    <property type="nucleotide sequence ID" value="NZ_SODV01000001.1"/>
</dbReference>
<dbReference type="PANTHER" id="PTHR23513">
    <property type="entry name" value="INTEGRAL MEMBRANE EFFLUX PROTEIN-RELATED"/>
    <property type="match status" value="1"/>
</dbReference>
<dbReference type="AlphaFoldDB" id="A0A4R8DSC7"/>
<keyword evidence="3" id="KW-1003">Cell membrane</keyword>
<feature type="transmembrane region" description="Helical" evidence="7">
    <location>
        <begin position="268"/>
        <end position="290"/>
    </location>
</feature>
<feature type="transmembrane region" description="Helical" evidence="7">
    <location>
        <begin position="181"/>
        <end position="200"/>
    </location>
</feature>
<evidence type="ECO:0000256" key="1">
    <source>
        <dbReference type="ARBA" id="ARBA00004651"/>
    </source>
</evidence>
<dbReference type="Gene3D" id="1.20.1250.20">
    <property type="entry name" value="MFS general substrate transporter like domains"/>
    <property type="match status" value="1"/>
</dbReference>
<reference evidence="8 9" key="1">
    <citation type="submission" date="2019-03" db="EMBL/GenBank/DDBJ databases">
        <title>Genomic Encyclopedia of Type Strains, Phase IV (KMG-IV): sequencing the most valuable type-strain genomes for metagenomic binning, comparative biology and taxonomic classification.</title>
        <authorList>
            <person name="Goeker M."/>
        </authorList>
    </citation>
    <scope>NUCLEOTIDE SEQUENCE [LARGE SCALE GENOMIC DNA]</scope>
    <source>
        <strain evidence="8 9">DSM 100059</strain>
    </source>
</reference>
<feature type="transmembrane region" description="Helical" evidence="7">
    <location>
        <begin position="152"/>
        <end position="175"/>
    </location>
</feature>
<dbReference type="Pfam" id="PF07690">
    <property type="entry name" value="MFS_1"/>
    <property type="match status" value="1"/>
</dbReference>
<evidence type="ECO:0000256" key="2">
    <source>
        <dbReference type="ARBA" id="ARBA00022448"/>
    </source>
</evidence>
<proteinExistence type="predicted"/>
<protein>
    <submittedName>
        <fullName evidence="8">Putative MFS family arabinose efflux permease</fullName>
    </submittedName>
</protein>
<dbReference type="SUPFAM" id="SSF103473">
    <property type="entry name" value="MFS general substrate transporter"/>
    <property type="match status" value="1"/>
</dbReference>
<evidence type="ECO:0000256" key="4">
    <source>
        <dbReference type="ARBA" id="ARBA00022692"/>
    </source>
</evidence>
<dbReference type="OrthoDB" id="7283966at2"/>
<dbReference type="EMBL" id="SODV01000001">
    <property type="protein sequence ID" value="TDX00748.1"/>
    <property type="molecule type" value="Genomic_DNA"/>
</dbReference>
<evidence type="ECO:0000256" key="6">
    <source>
        <dbReference type="ARBA" id="ARBA00023136"/>
    </source>
</evidence>
<comment type="subcellular location">
    <subcellularLocation>
        <location evidence="1">Cell membrane</location>
        <topology evidence="1">Multi-pass membrane protein</topology>
    </subcellularLocation>
</comment>
<dbReference type="Proteomes" id="UP000294498">
    <property type="component" value="Unassembled WGS sequence"/>
</dbReference>
<gene>
    <name evidence="8" type="ORF">EDB95_1776</name>
</gene>
<dbReference type="InterPro" id="IPR011701">
    <property type="entry name" value="MFS"/>
</dbReference>
<accession>A0A4R8DSC7</accession>
<keyword evidence="4 7" id="KW-0812">Transmembrane</keyword>
<feature type="transmembrane region" description="Helical" evidence="7">
    <location>
        <begin position="297"/>
        <end position="314"/>
    </location>
</feature>
<dbReference type="GO" id="GO:0005886">
    <property type="term" value="C:plasma membrane"/>
    <property type="evidence" value="ECO:0007669"/>
    <property type="project" value="UniProtKB-SubCell"/>
</dbReference>
<sequence>MQQKNIALVTIGIPEFRSYIFARLCLVMALRMTATTVGWLVWQVTRNPLAIGVVGLSEVIPALSLALYAGHVIDKSEKRGLTLKTLSFYVGSSLCLLAISSPYVLHHLDNHLIAYAVYTVIFGTGILRAFANPAMASMISQIVPRELLGNAVNWSQSTFLGASVLGHATAGFLIGNFSYTVVFSTIGCLLLAGIFFVSLLKPKPMSQQSPVNQRTWASVKEGLRFVYKTKEVLGAMSLDMFAVLFGGAVAMIPVYATDVLHVSAQGYGWLNAASDIGSGIMIGSITFFPLKRKQGKILLMVVFGFGLCIIAFGLSKWYWLSFAALLLSGMLDGVSVVVRGTILQLKTPDEMKGRVLSVSSMFINSSNELGQFESGLAAKLMGVVPSVVFGGCMTLLVVVTTWFKAPSLRKMQY</sequence>
<dbReference type="GO" id="GO:0022857">
    <property type="term" value="F:transmembrane transporter activity"/>
    <property type="evidence" value="ECO:0007669"/>
    <property type="project" value="InterPro"/>
</dbReference>
<feature type="transmembrane region" description="Helical" evidence="7">
    <location>
        <begin position="48"/>
        <end position="69"/>
    </location>
</feature>
<dbReference type="PANTHER" id="PTHR23513:SF9">
    <property type="entry name" value="ENTEROBACTIN EXPORTER ENTS"/>
    <property type="match status" value="1"/>
</dbReference>
<dbReference type="CDD" id="cd06173">
    <property type="entry name" value="MFS_MefA_like"/>
    <property type="match status" value="1"/>
</dbReference>
<dbReference type="InterPro" id="IPR036259">
    <property type="entry name" value="MFS_trans_sf"/>
</dbReference>
<keyword evidence="6 7" id="KW-0472">Membrane</keyword>
<name>A0A4R8DSC7_9BACT</name>
<feature type="transmembrane region" description="Helical" evidence="7">
    <location>
        <begin position="112"/>
        <end position="131"/>
    </location>
</feature>
<evidence type="ECO:0000313" key="9">
    <source>
        <dbReference type="Proteomes" id="UP000294498"/>
    </source>
</evidence>
<comment type="caution">
    <text evidence="8">The sequence shown here is derived from an EMBL/GenBank/DDBJ whole genome shotgun (WGS) entry which is preliminary data.</text>
</comment>
<feature type="transmembrane region" description="Helical" evidence="7">
    <location>
        <begin position="232"/>
        <end position="256"/>
    </location>
</feature>
<keyword evidence="2" id="KW-0813">Transport</keyword>
<keyword evidence="5 7" id="KW-1133">Transmembrane helix</keyword>
<evidence type="ECO:0000313" key="8">
    <source>
        <dbReference type="EMBL" id="TDX00748.1"/>
    </source>
</evidence>
<feature type="transmembrane region" description="Helical" evidence="7">
    <location>
        <begin position="20"/>
        <end position="42"/>
    </location>
</feature>
<feature type="transmembrane region" description="Helical" evidence="7">
    <location>
        <begin position="380"/>
        <end position="403"/>
    </location>
</feature>
<evidence type="ECO:0000256" key="7">
    <source>
        <dbReference type="SAM" id="Phobius"/>
    </source>
</evidence>
<keyword evidence="9" id="KW-1185">Reference proteome</keyword>
<evidence type="ECO:0000256" key="5">
    <source>
        <dbReference type="ARBA" id="ARBA00022989"/>
    </source>
</evidence>